<dbReference type="Proteomes" id="UP000009022">
    <property type="component" value="Unassembled WGS sequence"/>
</dbReference>
<keyword evidence="8" id="KW-1185">Reference proteome</keyword>
<dbReference type="PANTHER" id="PTHR10459:SF66">
    <property type="entry name" value="PROTEIN MONO-ADP-RIBOSYLTRANSFERASE PARP3"/>
    <property type="match status" value="1"/>
</dbReference>
<organism evidence="7 8">
    <name type="scientific">Trichoplax adhaerens</name>
    <name type="common">Trichoplax reptans</name>
    <dbReference type="NCBI Taxonomy" id="10228"/>
    <lineage>
        <taxon>Eukaryota</taxon>
        <taxon>Metazoa</taxon>
        <taxon>Placozoa</taxon>
        <taxon>Uniplacotomia</taxon>
        <taxon>Trichoplacea</taxon>
        <taxon>Trichoplacidae</taxon>
        <taxon>Trichoplax</taxon>
    </lineage>
</organism>
<keyword evidence="3 4" id="KW-0520">NAD</keyword>
<dbReference type="Gene3D" id="3.90.228.10">
    <property type="match status" value="1"/>
</dbReference>
<dbReference type="eggNOG" id="KOG1037">
    <property type="taxonomic scope" value="Eukaryota"/>
</dbReference>
<dbReference type="InterPro" id="IPR012317">
    <property type="entry name" value="Poly(ADP-ribose)pol_cat_dom"/>
</dbReference>
<dbReference type="GeneID" id="6756688"/>
<gene>
    <name evidence="7" type="ORF">TRIADDRAFT_59442</name>
</gene>
<dbReference type="EMBL" id="DS985251">
    <property type="protein sequence ID" value="EDV21941.1"/>
    <property type="molecule type" value="Genomic_DNA"/>
</dbReference>
<proteinExistence type="predicted"/>
<dbReference type="PROSITE" id="PS51059">
    <property type="entry name" value="PARP_CATALYTIC"/>
    <property type="match status" value="1"/>
</dbReference>
<keyword evidence="2 4" id="KW-0808">Transferase</keyword>
<name>B3S5Q9_TRIAD</name>
<dbReference type="InParanoid" id="B3S5Q9"/>
<feature type="region of interest" description="Disordered" evidence="5">
    <location>
        <begin position="58"/>
        <end position="78"/>
    </location>
</feature>
<dbReference type="AlphaFoldDB" id="B3S5Q9"/>
<dbReference type="OMA" id="MWSTTIC"/>
<dbReference type="KEGG" id="tad:TRIADDRAFT_59442"/>
<evidence type="ECO:0000256" key="1">
    <source>
        <dbReference type="ARBA" id="ARBA00022676"/>
    </source>
</evidence>
<dbReference type="HOGENOM" id="CLU_1962386_0_0_1"/>
<dbReference type="RefSeq" id="XP_002115578.1">
    <property type="nucleotide sequence ID" value="XM_002115542.1"/>
</dbReference>
<evidence type="ECO:0000256" key="2">
    <source>
        <dbReference type="ARBA" id="ARBA00022679"/>
    </source>
</evidence>
<dbReference type="EC" id="2.4.2.-" evidence="4"/>
<dbReference type="InterPro" id="IPR050800">
    <property type="entry name" value="ARTD/PARP"/>
</dbReference>
<evidence type="ECO:0000313" key="8">
    <source>
        <dbReference type="Proteomes" id="UP000009022"/>
    </source>
</evidence>
<dbReference type="OrthoDB" id="429950at2759"/>
<evidence type="ECO:0000256" key="5">
    <source>
        <dbReference type="SAM" id="MobiDB-lite"/>
    </source>
</evidence>
<keyword evidence="1 4" id="KW-0328">Glycosyltransferase</keyword>
<dbReference type="PhylomeDB" id="B3S5Q9"/>
<protein>
    <recommendedName>
        <fullName evidence="4">Poly [ADP-ribose] polymerase</fullName>
        <shortName evidence="4">PARP</shortName>
        <ecNumber evidence="4">2.4.2.-</ecNumber>
    </recommendedName>
</protein>
<reference evidence="7 8" key="1">
    <citation type="journal article" date="2008" name="Nature">
        <title>The Trichoplax genome and the nature of placozoans.</title>
        <authorList>
            <person name="Srivastava M."/>
            <person name="Begovic E."/>
            <person name="Chapman J."/>
            <person name="Putnam N.H."/>
            <person name="Hellsten U."/>
            <person name="Kawashima T."/>
            <person name="Kuo A."/>
            <person name="Mitros T."/>
            <person name="Salamov A."/>
            <person name="Carpenter M.L."/>
            <person name="Signorovitch A.Y."/>
            <person name="Moreno M.A."/>
            <person name="Kamm K."/>
            <person name="Grimwood J."/>
            <person name="Schmutz J."/>
            <person name="Shapiro H."/>
            <person name="Grigoriev I.V."/>
            <person name="Buss L.W."/>
            <person name="Schierwater B."/>
            <person name="Dellaporta S.L."/>
            <person name="Rokhsar D.S."/>
        </authorList>
    </citation>
    <scope>NUCLEOTIDE SEQUENCE [LARGE SCALE GENOMIC DNA]</scope>
    <source>
        <strain evidence="7 8">Grell-BS-1999</strain>
    </source>
</reference>
<dbReference type="Pfam" id="PF00644">
    <property type="entry name" value="PARP"/>
    <property type="match status" value="1"/>
</dbReference>
<dbReference type="PANTHER" id="PTHR10459">
    <property type="entry name" value="DNA LIGASE"/>
    <property type="match status" value="1"/>
</dbReference>
<evidence type="ECO:0000259" key="6">
    <source>
        <dbReference type="PROSITE" id="PS51059"/>
    </source>
</evidence>
<dbReference type="GO" id="GO:0003950">
    <property type="term" value="F:NAD+ poly-ADP-ribosyltransferase activity"/>
    <property type="evidence" value="ECO:0007669"/>
    <property type="project" value="UniProtKB-UniRule"/>
</dbReference>
<dbReference type="SUPFAM" id="SSF56399">
    <property type="entry name" value="ADP-ribosylation"/>
    <property type="match status" value="1"/>
</dbReference>
<feature type="domain" description="PARP catalytic" evidence="6">
    <location>
        <begin position="1"/>
        <end position="128"/>
    </location>
</feature>
<evidence type="ECO:0000256" key="4">
    <source>
        <dbReference type="RuleBase" id="RU362114"/>
    </source>
</evidence>
<evidence type="ECO:0000313" key="7">
    <source>
        <dbReference type="EMBL" id="EDV21941.1"/>
    </source>
</evidence>
<dbReference type="CTD" id="6756688"/>
<feature type="compositionally biased region" description="Basic and acidic residues" evidence="5">
    <location>
        <begin position="59"/>
        <end position="78"/>
    </location>
</feature>
<accession>B3S5Q9</accession>
<sequence>MPHSGGRVGQGIYFASENSKSIGYIGVARNIGIMFLAEVALGKEHSITRDNSSLIAAPKGHDSVVARGKTEPDPKKDVTITIDGKTVTVPQGKPITRSQYNNSYFSQSEYLVYKESQVRLRYLIKIKV</sequence>
<dbReference type="STRING" id="10228.B3S5Q9"/>
<evidence type="ECO:0000256" key="3">
    <source>
        <dbReference type="ARBA" id="ARBA00023027"/>
    </source>
</evidence>